<feature type="domain" description="Peptidase M10 serralysin C-terminal" evidence="4">
    <location>
        <begin position="131"/>
        <end position="226"/>
    </location>
</feature>
<dbReference type="InterPro" id="IPR013858">
    <property type="entry name" value="Peptidase_M10B_C"/>
</dbReference>
<dbReference type="GO" id="GO:0005509">
    <property type="term" value="F:calcium ion binding"/>
    <property type="evidence" value="ECO:0007669"/>
    <property type="project" value="InterPro"/>
</dbReference>
<name>A0A3S1CSY1_9CYAN</name>
<reference evidence="5" key="1">
    <citation type="submission" date="2018-12" db="EMBL/GenBank/DDBJ databases">
        <authorList>
            <person name="Will S."/>
            <person name="Neumann-Schaal M."/>
            <person name="Henke P."/>
        </authorList>
    </citation>
    <scope>NUCLEOTIDE SEQUENCE</scope>
    <source>
        <strain evidence="5">PCC 7102</strain>
    </source>
</reference>
<gene>
    <name evidence="5" type="ORF">DSM106972_003930</name>
</gene>
<dbReference type="Proteomes" id="UP000271624">
    <property type="component" value="Unassembled WGS sequence"/>
</dbReference>
<organism evidence="5 6">
    <name type="scientific">Dulcicalothrix desertica PCC 7102</name>
    <dbReference type="NCBI Taxonomy" id="232991"/>
    <lineage>
        <taxon>Bacteria</taxon>
        <taxon>Bacillati</taxon>
        <taxon>Cyanobacteriota</taxon>
        <taxon>Cyanophyceae</taxon>
        <taxon>Nostocales</taxon>
        <taxon>Calotrichaceae</taxon>
        <taxon>Dulcicalothrix</taxon>
    </lineage>
</organism>
<dbReference type="OrthoDB" id="508657at2"/>
<keyword evidence="2" id="KW-0964">Secreted</keyword>
<evidence type="ECO:0000256" key="3">
    <source>
        <dbReference type="ARBA" id="ARBA00022737"/>
    </source>
</evidence>
<accession>A0A3S1CSY1</accession>
<dbReference type="EMBL" id="RSCL01000001">
    <property type="protein sequence ID" value="RUT09898.1"/>
    <property type="molecule type" value="Genomic_DNA"/>
</dbReference>
<dbReference type="AlphaFoldDB" id="A0A3S1CSY1"/>
<evidence type="ECO:0000256" key="2">
    <source>
        <dbReference type="ARBA" id="ARBA00022525"/>
    </source>
</evidence>
<protein>
    <recommendedName>
        <fullName evidence="4">Peptidase M10 serralysin C-terminal domain-containing protein</fullName>
    </recommendedName>
</protein>
<sequence>MELFTYNSSNGNYSFSTNPANVSLNGNSLNSSLQGLFNLTGTDSGLFNQIRSWRAPASQSLDILSTNLNSMVSKVADNTTASGNMISVVGTGNILNATGENATLSVVGDNNALNGGSSNNTFSVVGDGNTVTGGSGNDTFSAVGINTLIGGEGNNTFVLPSDYSSSSSNAAPGQSLIVDFKQGTDKLQLPTVTNVTGATPSFRVVNYNELTFTQKEQNTDISYQGNPLAELQNISTSQLQETDFVQPKNINLQGVTISS</sequence>
<reference evidence="5" key="2">
    <citation type="journal article" date="2019" name="Genome Biol. Evol.">
        <title>Day and night: Metabolic profiles and evolutionary relationships of six axenic non-marine cyanobacteria.</title>
        <authorList>
            <person name="Will S.E."/>
            <person name="Henke P."/>
            <person name="Boedeker C."/>
            <person name="Huang S."/>
            <person name="Brinkmann H."/>
            <person name="Rohde M."/>
            <person name="Jarek M."/>
            <person name="Friedl T."/>
            <person name="Seufert S."/>
            <person name="Schumacher M."/>
            <person name="Overmann J."/>
            <person name="Neumann-Schaal M."/>
            <person name="Petersen J."/>
        </authorList>
    </citation>
    <scope>NUCLEOTIDE SEQUENCE [LARGE SCALE GENOMIC DNA]</scope>
    <source>
        <strain evidence="5">PCC 7102</strain>
    </source>
</reference>
<evidence type="ECO:0000313" key="6">
    <source>
        <dbReference type="Proteomes" id="UP000271624"/>
    </source>
</evidence>
<comment type="caution">
    <text evidence="5">The sequence shown here is derived from an EMBL/GenBank/DDBJ whole genome shotgun (WGS) entry which is preliminary data.</text>
</comment>
<dbReference type="GO" id="GO:0005615">
    <property type="term" value="C:extracellular space"/>
    <property type="evidence" value="ECO:0007669"/>
    <property type="project" value="InterPro"/>
</dbReference>
<proteinExistence type="predicted"/>
<keyword evidence="3" id="KW-0677">Repeat</keyword>
<dbReference type="InterPro" id="IPR011049">
    <property type="entry name" value="Serralysin-like_metalloprot_C"/>
</dbReference>
<evidence type="ECO:0000313" key="5">
    <source>
        <dbReference type="EMBL" id="RUT09898.1"/>
    </source>
</evidence>
<dbReference type="SUPFAM" id="SSF51120">
    <property type="entry name" value="beta-Roll"/>
    <property type="match status" value="1"/>
</dbReference>
<dbReference type="RefSeq" id="WP_127078324.1">
    <property type="nucleotide sequence ID" value="NZ_RSCL01000001.1"/>
</dbReference>
<keyword evidence="6" id="KW-1185">Reference proteome</keyword>
<evidence type="ECO:0000259" key="4">
    <source>
        <dbReference type="Pfam" id="PF08548"/>
    </source>
</evidence>
<dbReference type="Gene3D" id="2.150.10.10">
    <property type="entry name" value="Serralysin-like metalloprotease, C-terminal"/>
    <property type="match status" value="1"/>
</dbReference>
<evidence type="ECO:0000256" key="1">
    <source>
        <dbReference type="ARBA" id="ARBA00004613"/>
    </source>
</evidence>
<comment type="subcellular location">
    <subcellularLocation>
        <location evidence="1">Secreted</location>
    </subcellularLocation>
</comment>
<dbReference type="Pfam" id="PF08548">
    <property type="entry name" value="Peptidase_M10_C"/>
    <property type="match status" value="1"/>
</dbReference>